<sequence>MLFTKDAYPYSRGRERKRSADPRQKVTPLLGPLGTQRCVAHAWSAPKRFAWRAFPLPMNEPPRVQDAQLCCLAADDSIARSLLDGEESSEGRRRVHDFIAVSYRRRALPRRLLNRLRTPLRRGFVSPTRENSSCTRCLPSVGARSPRQRANLARQPRDKSDRNNERRSSFFLSGLPQRDNHVPSRRSGLVPAE</sequence>
<comment type="caution">
    <text evidence="2">The sequence shown here is derived from an EMBL/GenBank/DDBJ whole genome shotgun (WGS) entry which is preliminary data.</text>
</comment>
<dbReference type="EMBL" id="JABSTU010000008">
    <property type="protein sequence ID" value="KAH8024555.1"/>
    <property type="molecule type" value="Genomic_DNA"/>
</dbReference>
<proteinExistence type="predicted"/>
<dbReference type="Proteomes" id="UP000821866">
    <property type="component" value="Chromosome 6"/>
</dbReference>
<protein>
    <submittedName>
        <fullName evidence="2">Uncharacterized protein</fullName>
    </submittedName>
</protein>
<evidence type="ECO:0000313" key="2">
    <source>
        <dbReference type="EMBL" id="KAH8024555.1"/>
    </source>
</evidence>
<name>A0A9J6DR26_RHIMP</name>
<feature type="compositionally biased region" description="Basic and acidic residues" evidence="1">
    <location>
        <begin position="155"/>
        <end position="168"/>
    </location>
</feature>
<gene>
    <name evidence="2" type="ORF">HPB51_025474</name>
</gene>
<reference evidence="2" key="1">
    <citation type="journal article" date="2020" name="Cell">
        <title>Large-Scale Comparative Analyses of Tick Genomes Elucidate Their Genetic Diversity and Vector Capacities.</title>
        <authorList>
            <consortium name="Tick Genome and Microbiome Consortium (TIGMIC)"/>
            <person name="Jia N."/>
            <person name="Wang J."/>
            <person name="Shi W."/>
            <person name="Du L."/>
            <person name="Sun Y."/>
            <person name="Zhan W."/>
            <person name="Jiang J.F."/>
            <person name="Wang Q."/>
            <person name="Zhang B."/>
            <person name="Ji P."/>
            <person name="Bell-Sakyi L."/>
            <person name="Cui X.M."/>
            <person name="Yuan T.T."/>
            <person name="Jiang B.G."/>
            <person name="Yang W.F."/>
            <person name="Lam T.T."/>
            <person name="Chang Q.C."/>
            <person name="Ding S.J."/>
            <person name="Wang X.J."/>
            <person name="Zhu J.G."/>
            <person name="Ruan X.D."/>
            <person name="Zhao L."/>
            <person name="Wei J.T."/>
            <person name="Ye R.Z."/>
            <person name="Que T.C."/>
            <person name="Du C.H."/>
            <person name="Zhou Y.H."/>
            <person name="Cheng J.X."/>
            <person name="Dai P.F."/>
            <person name="Guo W.B."/>
            <person name="Han X.H."/>
            <person name="Huang E.J."/>
            <person name="Li L.F."/>
            <person name="Wei W."/>
            <person name="Gao Y.C."/>
            <person name="Liu J.Z."/>
            <person name="Shao H.Z."/>
            <person name="Wang X."/>
            <person name="Wang C.C."/>
            <person name="Yang T.C."/>
            <person name="Huo Q.B."/>
            <person name="Li W."/>
            <person name="Chen H.Y."/>
            <person name="Chen S.E."/>
            <person name="Zhou L.G."/>
            <person name="Ni X.B."/>
            <person name="Tian J.H."/>
            <person name="Sheng Y."/>
            <person name="Liu T."/>
            <person name="Pan Y.S."/>
            <person name="Xia L.Y."/>
            <person name="Li J."/>
            <person name="Zhao F."/>
            <person name="Cao W.C."/>
        </authorList>
    </citation>
    <scope>NUCLEOTIDE SEQUENCE</scope>
    <source>
        <strain evidence="2">Rmic-2018</strain>
    </source>
</reference>
<accession>A0A9J6DR26</accession>
<feature type="region of interest" description="Disordered" evidence="1">
    <location>
        <begin position="124"/>
        <end position="193"/>
    </location>
</feature>
<dbReference type="AlphaFoldDB" id="A0A9J6DR26"/>
<evidence type="ECO:0000256" key="1">
    <source>
        <dbReference type="SAM" id="MobiDB-lite"/>
    </source>
</evidence>
<evidence type="ECO:0000313" key="3">
    <source>
        <dbReference type="Proteomes" id="UP000821866"/>
    </source>
</evidence>
<reference evidence="2" key="2">
    <citation type="submission" date="2021-09" db="EMBL/GenBank/DDBJ databases">
        <authorList>
            <person name="Jia N."/>
            <person name="Wang J."/>
            <person name="Shi W."/>
            <person name="Du L."/>
            <person name="Sun Y."/>
            <person name="Zhan W."/>
            <person name="Jiang J."/>
            <person name="Wang Q."/>
            <person name="Zhang B."/>
            <person name="Ji P."/>
            <person name="Sakyi L.B."/>
            <person name="Cui X."/>
            <person name="Yuan T."/>
            <person name="Jiang B."/>
            <person name="Yang W."/>
            <person name="Lam T.T.-Y."/>
            <person name="Chang Q."/>
            <person name="Ding S."/>
            <person name="Wang X."/>
            <person name="Zhu J."/>
            <person name="Ruan X."/>
            <person name="Zhao L."/>
            <person name="Wei J."/>
            <person name="Que T."/>
            <person name="Du C."/>
            <person name="Cheng J."/>
            <person name="Dai P."/>
            <person name="Han X."/>
            <person name="Huang E."/>
            <person name="Gao Y."/>
            <person name="Liu J."/>
            <person name="Shao H."/>
            <person name="Ye R."/>
            <person name="Li L."/>
            <person name="Wei W."/>
            <person name="Wang X."/>
            <person name="Wang C."/>
            <person name="Huo Q."/>
            <person name="Li W."/>
            <person name="Guo W."/>
            <person name="Chen H."/>
            <person name="Chen S."/>
            <person name="Zhou L."/>
            <person name="Zhou L."/>
            <person name="Ni X."/>
            <person name="Tian J."/>
            <person name="Zhou Y."/>
            <person name="Sheng Y."/>
            <person name="Liu T."/>
            <person name="Pan Y."/>
            <person name="Xia L."/>
            <person name="Li J."/>
            <person name="Zhao F."/>
            <person name="Cao W."/>
        </authorList>
    </citation>
    <scope>NUCLEOTIDE SEQUENCE</scope>
    <source>
        <strain evidence="2">Rmic-2018</strain>
        <tissue evidence="2">Larvae</tissue>
    </source>
</reference>
<keyword evidence="3" id="KW-1185">Reference proteome</keyword>
<organism evidence="2 3">
    <name type="scientific">Rhipicephalus microplus</name>
    <name type="common">Cattle tick</name>
    <name type="synonym">Boophilus microplus</name>
    <dbReference type="NCBI Taxonomy" id="6941"/>
    <lineage>
        <taxon>Eukaryota</taxon>
        <taxon>Metazoa</taxon>
        <taxon>Ecdysozoa</taxon>
        <taxon>Arthropoda</taxon>
        <taxon>Chelicerata</taxon>
        <taxon>Arachnida</taxon>
        <taxon>Acari</taxon>
        <taxon>Parasitiformes</taxon>
        <taxon>Ixodida</taxon>
        <taxon>Ixodoidea</taxon>
        <taxon>Ixodidae</taxon>
        <taxon>Rhipicephalinae</taxon>
        <taxon>Rhipicephalus</taxon>
        <taxon>Boophilus</taxon>
    </lineage>
</organism>